<dbReference type="InterPro" id="IPR001962">
    <property type="entry name" value="Asn_synthase"/>
</dbReference>
<keyword evidence="3" id="KW-1185">Reference proteome</keyword>
<dbReference type="EMBL" id="CP078075">
    <property type="protein sequence ID" value="WDM43735.1"/>
    <property type="molecule type" value="Genomic_DNA"/>
</dbReference>
<organism evidence="2 3">
    <name type="scientific">Microbacterium luteolum</name>
    <name type="common">Aureobacterium luteolum</name>
    <dbReference type="NCBI Taxonomy" id="69367"/>
    <lineage>
        <taxon>Bacteria</taxon>
        <taxon>Bacillati</taxon>
        <taxon>Actinomycetota</taxon>
        <taxon>Actinomycetes</taxon>
        <taxon>Micrococcales</taxon>
        <taxon>Microbacteriaceae</taxon>
        <taxon>Microbacterium</taxon>
    </lineage>
</organism>
<dbReference type="Pfam" id="PF00733">
    <property type="entry name" value="Asn_synthase"/>
    <property type="match status" value="1"/>
</dbReference>
<dbReference type="RefSeq" id="WP_282213863.1">
    <property type="nucleotide sequence ID" value="NZ_BAAAUN010000001.1"/>
</dbReference>
<dbReference type="SUPFAM" id="SSF56235">
    <property type="entry name" value="N-terminal nucleophile aminohydrolases (Ntn hydrolases)"/>
    <property type="match status" value="1"/>
</dbReference>
<evidence type="ECO:0000259" key="1">
    <source>
        <dbReference type="Pfam" id="PF00733"/>
    </source>
</evidence>
<dbReference type="Gene3D" id="3.40.50.620">
    <property type="entry name" value="HUPs"/>
    <property type="match status" value="1"/>
</dbReference>
<dbReference type="Proteomes" id="UP001215097">
    <property type="component" value="Chromosome"/>
</dbReference>
<feature type="domain" description="Asparagine synthetase" evidence="1">
    <location>
        <begin position="211"/>
        <end position="353"/>
    </location>
</feature>
<sequence>MSLHPAESAERVDRAALLHARHLSETARFGELARREFDGGSLYWDGGSTHADLFDAPDGGGFLLRGGYISGSDEWTEGTHATEHPDIWGEFAAVRVRPAAQGSQVDVWADRAGSWPLYHGSDGRRSVISNDPHFVAVALGFTALSAQGSYELLAYYHAIGRETTLRGVFALVAGEALQATTDVDGSSALRLHRRWIPRYSQSTASIDETYEALRDSVAQIGPLHDPDRTLTLTISGGLDSRLTLGVLAEAGPQRPEAVTLDLSTPEELEIAHRVATTLGFPHRTARLDDLSLQAARSGWSLTGGQVSVHAAAGNILAYEVAGKAANGDVTLVGAWPGDCLIGSYVPVTPLMLSRASRGWALRDWSRKRAPLWRVRGVEVAGPRAKRIARAAHASLSRSVLRSPGRSAAQAISAWAMFERQPRFSYVSPAILSHDVLAVTPVLAGRYVDALLTLGPTDIMAKNYYRRMISSRLVSLRGVPNANTGAPVTPAPELPPRFPRTRPELFALLPTSIQEFVRRLRPANHYIGTPAPTAETEFWNGLFAAEGVEARVELDGVTVDARTSGDLHVGSVALALSWSRRYLEEASAELDAAS</sequence>
<name>A0ABY7XNR4_MICLT</name>
<evidence type="ECO:0000313" key="3">
    <source>
        <dbReference type="Proteomes" id="UP001215097"/>
    </source>
</evidence>
<reference evidence="2 3" key="1">
    <citation type="submission" date="2021-06" db="EMBL/GenBank/DDBJ databases">
        <title>Genome-based taxonomic framework of Microbacterium strains isolated from marine environment, the description of four new species and reclassification of four preexisting species.</title>
        <authorList>
            <person name="Lee S.D."/>
            <person name="Kim S.-M."/>
            <person name="Byeon Y.-S."/>
            <person name="Yang H.L."/>
            <person name="Kim I.S."/>
        </authorList>
    </citation>
    <scope>NUCLEOTIDE SEQUENCE [LARGE SCALE GENOMIC DNA]</scope>
    <source>
        <strain evidence="2 3">KACC 14465</strain>
    </source>
</reference>
<evidence type="ECO:0000313" key="2">
    <source>
        <dbReference type="EMBL" id="WDM43735.1"/>
    </source>
</evidence>
<proteinExistence type="predicted"/>
<gene>
    <name evidence="2" type="ORF">KV395_10975</name>
</gene>
<dbReference type="SUPFAM" id="SSF52402">
    <property type="entry name" value="Adenine nucleotide alpha hydrolases-like"/>
    <property type="match status" value="1"/>
</dbReference>
<protein>
    <recommendedName>
        <fullName evidence="1">Asparagine synthetase domain-containing protein</fullName>
    </recommendedName>
</protein>
<dbReference type="InterPro" id="IPR029055">
    <property type="entry name" value="Ntn_hydrolases_N"/>
</dbReference>
<dbReference type="InterPro" id="IPR014729">
    <property type="entry name" value="Rossmann-like_a/b/a_fold"/>
</dbReference>
<accession>A0ABY7XNR4</accession>